<dbReference type="GO" id="GO:0006457">
    <property type="term" value="P:protein folding"/>
    <property type="evidence" value="ECO:0007669"/>
    <property type="project" value="InterPro"/>
</dbReference>
<dbReference type="InterPro" id="IPR000740">
    <property type="entry name" value="GrpE"/>
</dbReference>
<name>A0AAU7QS44_9FLAO</name>
<dbReference type="GO" id="GO:0042803">
    <property type="term" value="F:protein homodimerization activity"/>
    <property type="evidence" value="ECO:0007669"/>
    <property type="project" value="InterPro"/>
</dbReference>
<evidence type="ECO:0000256" key="3">
    <source>
        <dbReference type="HAMAP-Rule" id="MF_01151"/>
    </source>
</evidence>
<dbReference type="EMBL" id="CP157897">
    <property type="protein sequence ID" value="XBT18809.1"/>
    <property type="molecule type" value="Genomic_DNA"/>
</dbReference>
<accession>A0AAU7QS44</accession>
<dbReference type="HAMAP" id="MF_01151">
    <property type="entry name" value="GrpE"/>
    <property type="match status" value="1"/>
</dbReference>
<keyword evidence="2 3" id="KW-0143">Chaperone</keyword>
<dbReference type="GO" id="GO:0051087">
    <property type="term" value="F:protein-folding chaperone binding"/>
    <property type="evidence" value="ECO:0007669"/>
    <property type="project" value="InterPro"/>
</dbReference>
<dbReference type="GO" id="GO:0000774">
    <property type="term" value="F:adenyl-nucleotide exchange factor activity"/>
    <property type="evidence" value="ECO:0007669"/>
    <property type="project" value="InterPro"/>
</dbReference>
<dbReference type="InterPro" id="IPR009012">
    <property type="entry name" value="GrpE_head"/>
</dbReference>
<dbReference type="InterPro" id="IPR013805">
    <property type="entry name" value="GrpE_CC"/>
</dbReference>
<evidence type="ECO:0000256" key="2">
    <source>
        <dbReference type="ARBA" id="ARBA00023186"/>
    </source>
</evidence>
<proteinExistence type="inferred from homology"/>
<comment type="subunit">
    <text evidence="3">Homodimer.</text>
</comment>
<dbReference type="PANTHER" id="PTHR21237">
    <property type="entry name" value="GRPE PROTEIN"/>
    <property type="match status" value="1"/>
</dbReference>
<dbReference type="GO" id="GO:0051082">
    <property type="term" value="F:unfolded protein binding"/>
    <property type="evidence" value="ECO:0007669"/>
    <property type="project" value="TreeGrafter"/>
</dbReference>
<dbReference type="Gene3D" id="2.30.22.10">
    <property type="entry name" value="Head domain of nucleotide exchange factor GrpE"/>
    <property type="match status" value="1"/>
</dbReference>
<dbReference type="GO" id="GO:0005737">
    <property type="term" value="C:cytoplasm"/>
    <property type="evidence" value="ECO:0007669"/>
    <property type="project" value="UniProtKB-SubCell"/>
</dbReference>
<evidence type="ECO:0000256" key="4">
    <source>
        <dbReference type="RuleBase" id="RU004478"/>
    </source>
</evidence>
<comment type="subcellular location">
    <subcellularLocation>
        <location evidence="3">Cytoplasm</location>
    </subcellularLocation>
</comment>
<organism evidence="5">
    <name type="scientific">Candidatus Shikimatogenerans sp. AspAUS03</name>
    <dbReference type="NCBI Taxonomy" id="3158563"/>
    <lineage>
        <taxon>Bacteria</taxon>
        <taxon>Pseudomonadati</taxon>
        <taxon>Bacteroidota</taxon>
        <taxon>Flavobacteriia</taxon>
        <taxon>Flavobacteriales</taxon>
        <taxon>Candidatus Shikimatogenerans</taxon>
    </lineage>
</organism>
<comment type="function">
    <text evidence="3">Participates actively in the response to hyperosmotic and heat shock by preventing the aggregation of stress-denatured proteins, in association with DnaK and GrpE. It is the nucleotide exchange factor for DnaK and may function as a thermosensor. Unfolded proteins bind initially to DnaJ; upon interaction with the DnaJ-bound protein, DnaK hydrolyzes its bound ATP, resulting in the formation of a stable complex. GrpE releases ADP from DnaK; ATP binding to DnaK triggers the release of the substrate protein, thus completing the reaction cycle. Several rounds of ATP-dependent interactions between DnaJ, DnaK and GrpE are required for fully efficient folding.</text>
</comment>
<dbReference type="PRINTS" id="PR00773">
    <property type="entry name" value="GRPEPROTEIN"/>
</dbReference>
<dbReference type="AlphaFoldDB" id="A0AAU7QS44"/>
<protein>
    <recommendedName>
        <fullName evidence="3">Protein GrpE</fullName>
    </recommendedName>
    <alternativeName>
        <fullName evidence="3">HSP-70 cofactor</fullName>
    </alternativeName>
</protein>
<dbReference type="Pfam" id="PF01025">
    <property type="entry name" value="GrpE"/>
    <property type="match status" value="1"/>
</dbReference>
<keyword evidence="3" id="KW-0346">Stress response</keyword>
<evidence type="ECO:0000256" key="1">
    <source>
        <dbReference type="ARBA" id="ARBA00009054"/>
    </source>
</evidence>
<sequence length="174" mass="20878">MKKYDKINILYKKIKKKYNYIKKILIINNNKYQEVILKQKKKNYNYINLLNDFKNLTKQNNNKINNIIKNTNKELILKLLPIIDDFERSFLFLKNDNNILLGVNLIYKKFINILHNYGLKKCITKIGDYYNNNIHEVVDKKKSKKFKKKVIGIVQTGYYLNNILIRFNKVIIGV</sequence>
<reference evidence="5" key="1">
    <citation type="submission" date="2024-06" db="EMBL/GenBank/DDBJ databases">
        <title>Diversity, functionality, and evolutionary history of bacterial symbionts in false click beetles (Coleoptera, Throscidae).</title>
        <authorList>
            <person name="Wierz J.C."/>
            <person name="Malm H."/>
            <person name="Kaltenpoth M."/>
            <person name="Engl T."/>
        </authorList>
    </citation>
    <scope>NUCLEOTIDE SEQUENCE</scope>
    <source>
        <strain evidence="5">AspAUS03</strain>
    </source>
</reference>
<gene>
    <name evidence="3 5" type="primary">grpE</name>
    <name evidence="5" type="ORF">ABPD24_00620</name>
</gene>
<dbReference type="SUPFAM" id="SSF51064">
    <property type="entry name" value="Head domain of nucleotide exchange factor GrpE"/>
    <property type="match status" value="1"/>
</dbReference>
<keyword evidence="3" id="KW-0963">Cytoplasm</keyword>
<evidence type="ECO:0000313" key="5">
    <source>
        <dbReference type="EMBL" id="XBT18809.1"/>
    </source>
</evidence>
<dbReference type="SUPFAM" id="SSF58014">
    <property type="entry name" value="Coiled-coil domain of nucleotide exchange factor GrpE"/>
    <property type="match status" value="1"/>
</dbReference>
<dbReference type="Gene3D" id="3.90.20.20">
    <property type="match status" value="1"/>
</dbReference>
<dbReference type="PANTHER" id="PTHR21237:SF23">
    <property type="entry name" value="GRPE PROTEIN HOMOLOG, MITOCHONDRIAL"/>
    <property type="match status" value="1"/>
</dbReference>
<comment type="similarity">
    <text evidence="1 3 4">Belongs to the GrpE family.</text>
</comment>